<keyword evidence="5" id="KW-0028">Amino-acid biosynthesis</keyword>
<organism evidence="8 9">
    <name type="scientific">Leuconostoc aquikimchii</name>
    <dbReference type="NCBI Taxonomy" id="3236804"/>
    <lineage>
        <taxon>Bacteria</taxon>
        <taxon>Bacillati</taxon>
        <taxon>Bacillota</taxon>
        <taxon>Bacilli</taxon>
        <taxon>Lactobacillales</taxon>
        <taxon>Lactobacillaceae</taxon>
        <taxon>Leuconostoc</taxon>
    </lineage>
</organism>
<comment type="cofactor">
    <cofactor evidence="5">
        <name>Mg(2+)</name>
        <dbReference type="ChEBI" id="CHEBI:18420"/>
    </cofactor>
    <text evidence="5">Binds 2 magnesium ions per monomer.</text>
</comment>
<keyword evidence="5" id="KW-0460">Magnesium</keyword>
<feature type="binding site" evidence="5">
    <location>
        <begin position="91"/>
        <end position="94"/>
    </location>
    <ligand>
        <name>5-phospho-alpha-D-ribose 1-diphosphate</name>
        <dbReference type="ChEBI" id="CHEBI:58017"/>
    </ligand>
</feature>
<accession>A0ABV3S2V0</accession>
<dbReference type="InterPro" id="IPR036320">
    <property type="entry name" value="Glycosyl_Trfase_fam3_N_dom_sf"/>
</dbReference>
<dbReference type="HAMAP" id="MF_00211">
    <property type="entry name" value="TrpD"/>
    <property type="match status" value="1"/>
</dbReference>
<evidence type="ECO:0000256" key="4">
    <source>
        <dbReference type="ARBA" id="ARBA00023141"/>
    </source>
</evidence>
<feature type="binding site" evidence="5">
    <location>
        <position position="167"/>
    </location>
    <ligand>
        <name>anthranilate</name>
        <dbReference type="ChEBI" id="CHEBI:16567"/>
        <label>2</label>
    </ligand>
</feature>
<dbReference type="EC" id="2.4.2.18" evidence="5"/>
<feature type="binding site" evidence="5">
    <location>
        <begin position="109"/>
        <end position="117"/>
    </location>
    <ligand>
        <name>5-phospho-alpha-D-ribose 1-diphosphate</name>
        <dbReference type="ChEBI" id="CHEBI:58017"/>
    </ligand>
</feature>
<evidence type="ECO:0000256" key="1">
    <source>
        <dbReference type="ARBA" id="ARBA00022676"/>
    </source>
</evidence>
<comment type="caution">
    <text evidence="5">Lacks conserved residue(s) required for the propagation of feature annotation.</text>
</comment>
<dbReference type="Gene3D" id="1.20.970.10">
    <property type="entry name" value="Transferase, Pyrimidine Nucleoside Phosphorylase, Chain C"/>
    <property type="match status" value="1"/>
</dbReference>
<gene>
    <name evidence="5 8" type="primary">trpD</name>
    <name evidence="8" type="ORF">AB3K24_05440</name>
</gene>
<dbReference type="InterPro" id="IPR005940">
    <property type="entry name" value="Anthranilate_Pribosyl_Tfrase"/>
</dbReference>
<dbReference type="PANTHER" id="PTHR43285">
    <property type="entry name" value="ANTHRANILATE PHOSPHORIBOSYLTRANSFERASE"/>
    <property type="match status" value="1"/>
</dbReference>
<feature type="binding site" evidence="5">
    <location>
        <position position="93"/>
    </location>
    <ligand>
        <name>Mg(2+)</name>
        <dbReference type="ChEBI" id="CHEBI:18420"/>
        <label>1</label>
    </ligand>
</feature>
<feature type="domain" description="Glycosyl transferase family 3 N-terminal" evidence="7">
    <location>
        <begin position="7"/>
        <end position="67"/>
    </location>
</feature>
<keyword evidence="9" id="KW-1185">Reference proteome</keyword>
<dbReference type="EMBL" id="JBFPER010000001">
    <property type="protein sequence ID" value="MEX0380792.1"/>
    <property type="molecule type" value="Genomic_DNA"/>
</dbReference>
<feature type="binding site" evidence="5">
    <location>
        <position position="112"/>
    </location>
    <ligand>
        <name>anthranilate</name>
        <dbReference type="ChEBI" id="CHEBI:16567"/>
        <label>1</label>
    </ligand>
</feature>
<dbReference type="SUPFAM" id="SSF52418">
    <property type="entry name" value="Nucleoside phosphorylase/phosphoribosyltransferase catalytic domain"/>
    <property type="match status" value="1"/>
</dbReference>
<dbReference type="Proteomes" id="UP001556617">
    <property type="component" value="Unassembled WGS sequence"/>
</dbReference>
<dbReference type="NCBIfam" id="TIGR01245">
    <property type="entry name" value="trpD"/>
    <property type="match status" value="1"/>
</dbReference>
<evidence type="ECO:0000256" key="3">
    <source>
        <dbReference type="ARBA" id="ARBA00022822"/>
    </source>
</evidence>
<comment type="pathway">
    <text evidence="5">Amino-acid biosynthesis; L-tryptophan biosynthesis; L-tryptophan from chorismate: step 2/5.</text>
</comment>
<proteinExistence type="inferred from homology"/>
<protein>
    <recommendedName>
        <fullName evidence="5">Anthranilate phosphoribosyltransferase</fullName>
        <ecNumber evidence="5">2.4.2.18</ecNumber>
    </recommendedName>
</protein>
<dbReference type="InterPro" id="IPR000312">
    <property type="entry name" value="Glycosyl_Trfase_fam3"/>
</dbReference>
<comment type="subunit">
    <text evidence="5">Homodimer.</text>
</comment>
<feature type="domain" description="Glycosyl transferase family 3" evidence="6">
    <location>
        <begin position="75"/>
        <end position="326"/>
    </location>
</feature>
<dbReference type="Pfam" id="PF00591">
    <property type="entry name" value="Glycos_transf_3"/>
    <property type="match status" value="1"/>
</dbReference>
<dbReference type="PANTHER" id="PTHR43285:SF2">
    <property type="entry name" value="ANTHRANILATE PHOSPHORIBOSYLTRANSFERASE"/>
    <property type="match status" value="1"/>
</dbReference>
<feature type="binding site" evidence="5">
    <location>
        <position position="227"/>
    </location>
    <ligand>
        <name>Mg(2+)</name>
        <dbReference type="ChEBI" id="CHEBI:18420"/>
        <label>2</label>
    </ligand>
</feature>
<dbReference type="Gene3D" id="3.40.1030.10">
    <property type="entry name" value="Nucleoside phosphorylase/phosphoribosyltransferase catalytic domain"/>
    <property type="match status" value="1"/>
</dbReference>
<feature type="binding site" evidence="5">
    <location>
        <begin position="84"/>
        <end position="85"/>
    </location>
    <ligand>
        <name>5-phospho-alpha-D-ribose 1-diphosphate</name>
        <dbReference type="ChEBI" id="CHEBI:58017"/>
    </ligand>
</feature>
<feature type="binding site" evidence="5">
    <location>
        <position position="81"/>
    </location>
    <ligand>
        <name>5-phospho-alpha-D-ribose 1-diphosphate</name>
        <dbReference type="ChEBI" id="CHEBI:58017"/>
    </ligand>
</feature>
<feature type="binding site" evidence="5">
    <location>
        <position position="81"/>
    </location>
    <ligand>
        <name>anthranilate</name>
        <dbReference type="ChEBI" id="CHEBI:16567"/>
        <label>1</label>
    </ligand>
</feature>
<dbReference type="InterPro" id="IPR035902">
    <property type="entry name" value="Nuc_phospho_transferase"/>
</dbReference>
<dbReference type="SUPFAM" id="SSF47648">
    <property type="entry name" value="Nucleoside phosphorylase/phosphoribosyltransferase N-terminal domain"/>
    <property type="match status" value="1"/>
</dbReference>
<evidence type="ECO:0000313" key="8">
    <source>
        <dbReference type="EMBL" id="MEX0380792.1"/>
    </source>
</evidence>
<feature type="binding site" evidence="5">
    <location>
        <position position="226"/>
    </location>
    <ligand>
        <name>Mg(2+)</name>
        <dbReference type="ChEBI" id="CHEBI:18420"/>
        <label>2</label>
    </ligand>
</feature>
<evidence type="ECO:0000259" key="7">
    <source>
        <dbReference type="Pfam" id="PF02885"/>
    </source>
</evidence>
<keyword evidence="4 5" id="KW-0057">Aromatic amino acid biosynthesis</keyword>
<comment type="similarity">
    <text evidence="5">Belongs to the anthranilate phosphoribosyltransferase family.</text>
</comment>
<evidence type="ECO:0000256" key="2">
    <source>
        <dbReference type="ARBA" id="ARBA00022679"/>
    </source>
</evidence>
<sequence>MSDIKAALRLLSVRQDLSAEMAENVMNEIMAGDVSEPQIAAYLMGLTSKNESVSEITGSAKAMLNQAVNIAPEFDAMDIVGTGGDMSNTFNISTTASFIVAAAGVPIAKHGNRAASSKSGTADVLEALGVTISLTADQATQVLRETGQTFLFARSFHPAMKIVGPIRKNLGIRTVFNVLGPLINPMRPKSMLLGVYSKQLLVPLAHVLIALGVKNAILIHGKDGLDEVTLTDKTDMVVLRNQEITESEFDPMTYGFDYVLPEELLGGTPTENAEITQAILSGRLGGAKKEVVILNAAMALFAANICENLQQSITLARSILENGKAYQHLIQLQQATKAVSA</sequence>
<keyword evidence="2 5" id="KW-0808">Transferase</keyword>
<evidence type="ECO:0000256" key="5">
    <source>
        <dbReference type="HAMAP-Rule" id="MF_00211"/>
    </source>
</evidence>
<name>A0ABV3S2V0_9LACO</name>
<evidence type="ECO:0000259" key="6">
    <source>
        <dbReference type="Pfam" id="PF00591"/>
    </source>
</evidence>
<dbReference type="RefSeq" id="WP_367974180.1">
    <property type="nucleotide sequence ID" value="NZ_JBFPEQ010000001.1"/>
</dbReference>
<dbReference type="Pfam" id="PF02885">
    <property type="entry name" value="Glycos_trans_3N"/>
    <property type="match status" value="1"/>
</dbReference>
<comment type="function">
    <text evidence="5">Catalyzes the transfer of the phosphoribosyl group of 5-phosphorylribose-1-pyrophosphate (PRPP) to anthranilate to yield N-(5'-phosphoribosyl)-anthranilate (PRA).</text>
</comment>
<reference evidence="8 9" key="1">
    <citation type="submission" date="2024-07" db="EMBL/GenBank/DDBJ databases">
        <authorList>
            <person name="Yun M."/>
        </authorList>
    </citation>
    <scope>NUCLEOTIDE SEQUENCE [LARGE SCALE GENOMIC DNA]</scope>
    <source>
        <strain evidence="8 9">MS01</strain>
    </source>
</reference>
<keyword evidence="1 5" id="KW-0328">Glycosyltransferase</keyword>
<keyword evidence="5" id="KW-0479">Metal-binding</keyword>
<feature type="binding site" evidence="5">
    <location>
        <position position="89"/>
    </location>
    <ligand>
        <name>5-phospho-alpha-D-ribose 1-diphosphate</name>
        <dbReference type="ChEBI" id="CHEBI:58017"/>
    </ligand>
</feature>
<dbReference type="InterPro" id="IPR017459">
    <property type="entry name" value="Glycosyl_Trfase_fam3_N_dom"/>
</dbReference>
<feature type="binding site" evidence="5">
    <location>
        <position position="121"/>
    </location>
    <ligand>
        <name>5-phospho-alpha-D-ribose 1-diphosphate</name>
        <dbReference type="ChEBI" id="CHEBI:58017"/>
    </ligand>
</feature>
<dbReference type="GO" id="GO:0004048">
    <property type="term" value="F:anthranilate phosphoribosyltransferase activity"/>
    <property type="evidence" value="ECO:0007669"/>
    <property type="project" value="UniProtKB-EC"/>
</dbReference>
<evidence type="ECO:0000313" key="9">
    <source>
        <dbReference type="Proteomes" id="UP001556617"/>
    </source>
</evidence>
<keyword evidence="3 5" id="KW-0822">Tryptophan biosynthesis</keyword>
<comment type="catalytic activity">
    <reaction evidence="5">
        <text>N-(5-phospho-beta-D-ribosyl)anthranilate + diphosphate = 5-phospho-alpha-D-ribose 1-diphosphate + anthranilate</text>
        <dbReference type="Rhea" id="RHEA:11768"/>
        <dbReference type="ChEBI" id="CHEBI:16567"/>
        <dbReference type="ChEBI" id="CHEBI:18277"/>
        <dbReference type="ChEBI" id="CHEBI:33019"/>
        <dbReference type="ChEBI" id="CHEBI:58017"/>
        <dbReference type="EC" id="2.4.2.18"/>
    </reaction>
</comment>
<comment type="caution">
    <text evidence="8">The sequence shown here is derived from an EMBL/GenBank/DDBJ whole genome shotgun (WGS) entry which is preliminary data.</text>
</comment>
<feature type="binding site" evidence="5">
    <location>
        <position position="227"/>
    </location>
    <ligand>
        <name>Mg(2+)</name>
        <dbReference type="ChEBI" id="CHEBI:18420"/>
        <label>1</label>
    </ligand>
</feature>